<feature type="transmembrane region" description="Helical" evidence="7">
    <location>
        <begin position="136"/>
        <end position="152"/>
    </location>
</feature>
<keyword evidence="10" id="KW-1185">Reference proteome</keyword>
<feature type="transmembrane region" description="Helical" evidence="7">
    <location>
        <begin position="70"/>
        <end position="92"/>
    </location>
</feature>
<reference evidence="9 10" key="1">
    <citation type="submission" date="2020-07" db="EMBL/GenBank/DDBJ databases">
        <title>Sequencing the genomes of 1000 actinobacteria strains.</title>
        <authorList>
            <person name="Klenk H.-P."/>
        </authorList>
    </citation>
    <scope>NUCLEOTIDE SEQUENCE [LARGE SCALE GENOMIC DNA]</scope>
    <source>
        <strain evidence="9 10">DSM 26487</strain>
    </source>
</reference>
<name>A0A7Z0DHA3_9ACTN</name>
<comment type="subcellular location">
    <subcellularLocation>
        <location evidence="1">Cell membrane</location>
        <topology evidence="1">Single-pass membrane protein</topology>
    </subcellularLocation>
</comment>
<sequence>MTIPPEAPEPPTTESAPAGSDPSPRPSRDQLRNLGALRRTSSTAPEGRHIAGVAGGIARHLDVDPLLVRILLVVSVFFGGAGAIVYVAAWLLAPEDGHEDGFMPVGPPTRNLLLWVATGIATLSLLGDALGDTNIPWFWLLVLGIVAVWWINRDKKKTGTPPNAPHYPNDPGDPGTAADPGNPNTAVLPVQPSPMPAPWTSVPPQIHLPRRPKSPLLFGPAIATAALVAGLLGLADVANWFPVSGSAYPAAVTAVFGAFLVLGAFWGRAGGLIALGLASLLVLAGTTAFSMVDRTGLQFTRPLDAQPQTVAELEETYSFSVGAARIDLGELDADTLDGERVEIRGEVGEITVIVPYDASVAVDARITGPGEAKVFETTAGDIDGAHLERTLEANANTSSKGEDPEADLHITAFTEVGAINIFRESDPKAEDVRDAIERSIR</sequence>
<evidence type="ECO:0000256" key="6">
    <source>
        <dbReference type="SAM" id="MobiDB-lite"/>
    </source>
</evidence>
<evidence type="ECO:0000256" key="7">
    <source>
        <dbReference type="SAM" id="Phobius"/>
    </source>
</evidence>
<feature type="transmembrane region" description="Helical" evidence="7">
    <location>
        <begin position="247"/>
        <end position="265"/>
    </location>
</feature>
<evidence type="ECO:0000313" key="9">
    <source>
        <dbReference type="EMBL" id="NYI75369.1"/>
    </source>
</evidence>
<evidence type="ECO:0000256" key="1">
    <source>
        <dbReference type="ARBA" id="ARBA00004162"/>
    </source>
</evidence>
<keyword evidence="3 7" id="KW-0812">Transmembrane</keyword>
<evidence type="ECO:0000256" key="5">
    <source>
        <dbReference type="ARBA" id="ARBA00023136"/>
    </source>
</evidence>
<feature type="domain" description="Phage shock protein PspC N-terminal" evidence="8">
    <location>
        <begin position="45"/>
        <end position="95"/>
    </location>
</feature>
<proteinExistence type="predicted"/>
<keyword evidence="5 7" id="KW-0472">Membrane</keyword>
<gene>
    <name evidence="9" type="ORF">BJ988_000017</name>
</gene>
<feature type="transmembrane region" description="Helical" evidence="7">
    <location>
        <begin position="216"/>
        <end position="235"/>
    </location>
</feature>
<evidence type="ECO:0000256" key="3">
    <source>
        <dbReference type="ARBA" id="ARBA00022692"/>
    </source>
</evidence>
<feature type="transmembrane region" description="Helical" evidence="7">
    <location>
        <begin position="272"/>
        <end position="292"/>
    </location>
</feature>
<feature type="region of interest" description="Disordered" evidence="6">
    <location>
        <begin position="1"/>
        <end position="30"/>
    </location>
</feature>
<feature type="region of interest" description="Disordered" evidence="6">
    <location>
        <begin position="159"/>
        <end position="194"/>
    </location>
</feature>
<dbReference type="RefSeq" id="WP_179656101.1">
    <property type="nucleotide sequence ID" value="NZ_JACBZR010000001.1"/>
</dbReference>
<dbReference type="InterPro" id="IPR007168">
    <property type="entry name" value="Phageshock_PspC_N"/>
</dbReference>
<dbReference type="EMBL" id="JACBZR010000001">
    <property type="protein sequence ID" value="NYI75369.1"/>
    <property type="molecule type" value="Genomic_DNA"/>
</dbReference>
<keyword evidence="2" id="KW-1003">Cell membrane</keyword>
<dbReference type="AlphaFoldDB" id="A0A7Z0DHA3"/>
<dbReference type="PANTHER" id="PTHR33885">
    <property type="entry name" value="PHAGE SHOCK PROTEIN C"/>
    <property type="match status" value="1"/>
</dbReference>
<dbReference type="GO" id="GO:0005886">
    <property type="term" value="C:plasma membrane"/>
    <property type="evidence" value="ECO:0007669"/>
    <property type="project" value="UniProtKB-SubCell"/>
</dbReference>
<organism evidence="9 10">
    <name type="scientific">Nocardioides panzhihuensis</name>
    <dbReference type="NCBI Taxonomy" id="860243"/>
    <lineage>
        <taxon>Bacteria</taxon>
        <taxon>Bacillati</taxon>
        <taxon>Actinomycetota</taxon>
        <taxon>Actinomycetes</taxon>
        <taxon>Propionibacteriales</taxon>
        <taxon>Nocardioidaceae</taxon>
        <taxon>Nocardioides</taxon>
    </lineage>
</organism>
<dbReference type="PANTHER" id="PTHR33885:SF3">
    <property type="entry name" value="PHAGE SHOCK PROTEIN C"/>
    <property type="match status" value="1"/>
</dbReference>
<dbReference type="Proteomes" id="UP000564496">
    <property type="component" value="Unassembled WGS sequence"/>
</dbReference>
<evidence type="ECO:0000256" key="4">
    <source>
        <dbReference type="ARBA" id="ARBA00022989"/>
    </source>
</evidence>
<protein>
    <submittedName>
        <fullName evidence="9">Phage shock protein PspC (Stress-responsive transcriptional regulator)</fullName>
    </submittedName>
</protein>
<feature type="transmembrane region" description="Helical" evidence="7">
    <location>
        <begin position="112"/>
        <end position="130"/>
    </location>
</feature>
<accession>A0A7Z0DHA3</accession>
<evidence type="ECO:0000313" key="10">
    <source>
        <dbReference type="Proteomes" id="UP000564496"/>
    </source>
</evidence>
<evidence type="ECO:0000259" key="8">
    <source>
        <dbReference type="Pfam" id="PF04024"/>
    </source>
</evidence>
<feature type="compositionally biased region" description="Pro residues" evidence="6">
    <location>
        <begin position="1"/>
        <end position="11"/>
    </location>
</feature>
<evidence type="ECO:0000256" key="2">
    <source>
        <dbReference type="ARBA" id="ARBA00022475"/>
    </source>
</evidence>
<dbReference type="Pfam" id="PF04024">
    <property type="entry name" value="PspC"/>
    <property type="match status" value="1"/>
</dbReference>
<comment type="caution">
    <text evidence="9">The sequence shown here is derived from an EMBL/GenBank/DDBJ whole genome shotgun (WGS) entry which is preliminary data.</text>
</comment>
<dbReference type="InterPro" id="IPR052027">
    <property type="entry name" value="PspC"/>
</dbReference>
<keyword evidence="4 7" id="KW-1133">Transmembrane helix</keyword>